<dbReference type="Proteomes" id="UP000509658">
    <property type="component" value="Chromosome"/>
</dbReference>
<dbReference type="GO" id="GO:0009306">
    <property type="term" value="P:protein secretion"/>
    <property type="evidence" value="ECO:0007669"/>
    <property type="project" value="InterPro"/>
</dbReference>
<comment type="similarity">
    <text evidence="1">Belongs to the bacterial secretin family.</text>
</comment>
<accession>A0A6N0HWW1</accession>
<dbReference type="AlphaFoldDB" id="A0A6N0HWW1"/>
<evidence type="ECO:0000259" key="2">
    <source>
        <dbReference type="Pfam" id="PF00263"/>
    </source>
</evidence>
<reference evidence="3 4" key="1">
    <citation type="submission" date="2020-05" db="EMBL/GenBank/DDBJ databases">
        <title>Horizontal transmission and recombination maintain forever young bacterial symbiont genomes.</title>
        <authorList>
            <person name="Russell S.L."/>
            <person name="Pepper-Tunick E."/>
            <person name="Svedberg J."/>
            <person name="Byrne A."/>
            <person name="Ruelas Castillo J."/>
            <person name="Vollmers C."/>
            <person name="Beinart R.A."/>
            <person name="Corbett-Detig R."/>
        </authorList>
    </citation>
    <scope>NUCLEOTIDE SEQUENCE [LARGE SCALE GENOMIC DNA]</scope>
    <source>
        <strain evidence="3">Santa_Monica_outfall</strain>
    </source>
</reference>
<dbReference type="InterPro" id="IPR004846">
    <property type="entry name" value="T2SS/T3SS_dom"/>
</dbReference>
<dbReference type="Pfam" id="PF00263">
    <property type="entry name" value="Secretin"/>
    <property type="match status" value="1"/>
</dbReference>
<proteinExistence type="inferred from homology"/>
<organism evidence="3 4">
    <name type="scientific">Candidatus Reidiella endopervernicosa</name>
    <dbReference type="NCBI Taxonomy" id="2738883"/>
    <lineage>
        <taxon>Bacteria</taxon>
        <taxon>Pseudomonadati</taxon>
        <taxon>Pseudomonadota</taxon>
        <taxon>Gammaproteobacteria</taxon>
        <taxon>Candidatus Reidiella</taxon>
    </lineage>
</organism>
<gene>
    <name evidence="3" type="ORF">HUE57_11810</name>
</gene>
<feature type="domain" description="Type II/III secretion system secretin-like" evidence="2">
    <location>
        <begin position="1"/>
        <end position="162"/>
    </location>
</feature>
<protein>
    <recommendedName>
        <fullName evidence="2">Type II/III secretion system secretin-like domain-containing protein</fullName>
    </recommendedName>
</protein>
<evidence type="ECO:0000313" key="4">
    <source>
        <dbReference type="Proteomes" id="UP000509658"/>
    </source>
</evidence>
<evidence type="ECO:0000256" key="1">
    <source>
        <dbReference type="RuleBase" id="RU004003"/>
    </source>
</evidence>
<evidence type="ECO:0000313" key="3">
    <source>
        <dbReference type="EMBL" id="QKQ26885.1"/>
    </source>
</evidence>
<dbReference type="KEGG" id="rev:HUE57_11810"/>
<name>A0A6N0HWW1_9GAMM</name>
<sequence>MSNHQAVIQIVDVLQTPRISSRINENGSITISDYSFEPLLIGITLNLRPRVSADRQWISMEIDATVDAEVDDNAGEVFAPDNAGGRVLLATKAGAASRKVRTFARIPDRTPIIIGGLAAANRENLKAVYRLLVNCLVLDHYSVQRIMKFRRELLIVLTPYVLAEDNIGIRSNSAENNHLITGVAEDSGMVNK</sequence>
<keyword evidence="4" id="KW-1185">Reference proteome</keyword>
<dbReference type="EMBL" id="CP054491">
    <property type="protein sequence ID" value="QKQ26885.1"/>
    <property type="molecule type" value="Genomic_DNA"/>
</dbReference>